<reference evidence="1 2" key="1">
    <citation type="journal article" date="2019" name="Emerg. Microbes Infect.">
        <title>Comprehensive subspecies identification of 175 nontuberculous mycobacteria species based on 7547 genomic profiles.</title>
        <authorList>
            <person name="Matsumoto Y."/>
            <person name="Kinjo T."/>
            <person name="Motooka D."/>
            <person name="Nabeya D."/>
            <person name="Jung N."/>
            <person name="Uechi K."/>
            <person name="Horii T."/>
            <person name="Iida T."/>
            <person name="Fujita J."/>
            <person name="Nakamura S."/>
        </authorList>
    </citation>
    <scope>NUCLEOTIDE SEQUENCE [LARGE SCALE GENOMIC DNA]</scope>
    <source>
        <strain evidence="1 2">JCM 6377</strain>
    </source>
</reference>
<comment type="caution">
    <text evidence="1">The sequence shown here is derived from an EMBL/GenBank/DDBJ whole genome shotgun (WGS) entry which is preliminary data.</text>
</comment>
<proteinExistence type="predicted"/>
<gene>
    <name evidence="1" type="ORF">MAGR_17100</name>
</gene>
<dbReference type="EMBL" id="BLKS01000001">
    <property type="protein sequence ID" value="GFG50269.1"/>
    <property type="molecule type" value="Genomic_DNA"/>
</dbReference>
<dbReference type="AlphaFoldDB" id="A0A7I9VYJ0"/>
<protein>
    <submittedName>
        <fullName evidence="1">Uncharacterized protein</fullName>
    </submittedName>
</protein>
<dbReference type="Proteomes" id="UP000465302">
    <property type="component" value="Unassembled WGS sequence"/>
</dbReference>
<sequence>MVIRTAGFGQRAVGDDAGIGFDREVGFEAVLAAVHRLVGVAGVGIDGGDDPVRGDLLRDAPMPVGAIRALDGFDI</sequence>
<organism evidence="1 2">
    <name type="scientific">Mycolicibacterium agri</name>
    <name type="common">Mycobacterium agri</name>
    <dbReference type="NCBI Taxonomy" id="36811"/>
    <lineage>
        <taxon>Bacteria</taxon>
        <taxon>Bacillati</taxon>
        <taxon>Actinomycetota</taxon>
        <taxon>Actinomycetes</taxon>
        <taxon>Mycobacteriales</taxon>
        <taxon>Mycobacteriaceae</taxon>
        <taxon>Mycolicibacterium</taxon>
    </lineage>
</organism>
<accession>A0A7I9VYJ0</accession>
<evidence type="ECO:0000313" key="2">
    <source>
        <dbReference type="Proteomes" id="UP000465302"/>
    </source>
</evidence>
<evidence type="ECO:0000313" key="1">
    <source>
        <dbReference type="EMBL" id="GFG50269.1"/>
    </source>
</evidence>
<name>A0A7I9VYJ0_MYCAG</name>